<evidence type="ECO:0000256" key="7">
    <source>
        <dbReference type="ARBA" id="ARBA00023315"/>
    </source>
</evidence>
<dbReference type="SMART" id="SM00825">
    <property type="entry name" value="PKS_KS"/>
    <property type="match status" value="1"/>
</dbReference>
<comment type="similarity">
    <text evidence="2 13">Belongs to the thiolase-like superfamily. Beta-ketoacyl-ACP synthases family.</text>
</comment>
<evidence type="ECO:0000256" key="3">
    <source>
        <dbReference type="ARBA" id="ARBA00011738"/>
    </source>
</evidence>
<dbReference type="Pfam" id="PF02801">
    <property type="entry name" value="Ketoacyl-synt_C"/>
    <property type="match status" value="1"/>
</dbReference>
<dbReference type="InterPro" id="IPR000794">
    <property type="entry name" value="Beta-ketoacyl_synthase"/>
</dbReference>
<accession>A0A8F9XLV7</accession>
<feature type="domain" description="Ketosynthase family 3 (KS3)" evidence="14">
    <location>
        <begin position="2"/>
        <end position="419"/>
    </location>
</feature>
<comment type="subunit">
    <text evidence="3">Homodimer.</text>
</comment>
<dbReference type="GO" id="GO:0006633">
    <property type="term" value="P:fatty acid biosynthetic process"/>
    <property type="evidence" value="ECO:0007669"/>
    <property type="project" value="TreeGrafter"/>
</dbReference>
<evidence type="ECO:0000256" key="9">
    <source>
        <dbReference type="ARBA" id="ARBA00041620"/>
    </source>
</evidence>
<evidence type="ECO:0000256" key="8">
    <source>
        <dbReference type="ARBA" id="ARBA00039450"/>
    </source>
</evidence>
<evidence type="ECO:0000256" key="11">
    <source>
        <dbReference type="ARBA" id="ARBA00048121"/>
    </source>
</evidence>
<sequence length="420" mass="43463">MSRRAVITGLGFITSIGNDRAAVTRSLRTLTPGLAPVEFLGNPALPVKVAGTIKAFDVASPSWRDWTFPPCYNVPRETLRSLAPHGLYAFCAVEQALTDAQLAADALTDGATGLYCASAGSAFLLHHHLAHMHAVRGERGNPMGVVASIAGTLNFNLAAHYGIRGAVGGFVAACASSSHALGCALDDLRLGRQTRMLVVGAEEVNAETILPFAAMRALSTNPDPATASRPFDQTRDGFVAAGGAVCLILEERETALARHAPIYAELIGWGQAADGYNVAISHPEGAGLAEAIRRALADAGVAPAAIDYVNAHATSTPAGDRSEALALRRAFTDAGVRPRISSTKGLTGHPLSMAGVMETAFCALALRDGFTPGNANLTTPDEACAGLDLPRNTLDAAPSLVLNNSSGFGGSNVCHVLRAP</sequence>
<comment type="subcellular location">
    <subcellularLocation>
        <location evidence="1">Cytoplasm</location>
    </subcellularLocation>
</comment>
<organism evidence="15 16">
    <name type="scientific">Horticoccus luteus</name>
    <dbReference type="NCBI Taxonomy" id="2862869"/>
    <lineage>
        <taxon>Bacteria</taxon>
        <taxon>Pseudomonadati</taxon>
        <taxon>Verrucomicrobiota</taxon>
        <taxon>Opitutia</taxon>
        <taxon>Opitutales</taxon>
        <taxon>Opitutaceae</taxon>
        <taxon>Horticoccus</taxon>
    </lineage>
</organism>
<evidence type="ECO:0000256" key="10">
    <source>
        <dbReference type="ARBA" id="ARBA00042143"/>
    </source>
</evidence>
<gene>
    <name evidence="15" type="ORF">K0B96_03075</name>
</gene>
<dbReference type="EC" id="2.3.1.41" evidence="4"/>
<name>A0A8F9XLV7_9BACT</name>
<evidence type="ECO:0000313" key="16">
    <source>
        <dbReference type="Proteomes" id="UP000825051"/>
    </source>
</evidence>
<dbReference type="InterPro" id="IPR014031">
    <property type="entry name" value="Ketoacyl_synth_C"/>
</dbReference>
<keyword evidence="16" id="KW-1185">Reference proteome</keyword>
<keyword evidence="5" id="KW-0963">Cytoplasm</keyword>
<evidence type="ECO:0000256" key="12">
    <source>
        <dbReference type="ARBA" id="ARBA00048506"/>
    </source>
</evidence>
<dbReference type="KEGG" id="ole:K0B96_03075"/>
<reference evidence="15" key="1">
    <citation type="submission" date="2021-08" db="EMBL/GenBank/DDBJ databases">
        <title>Genome of a novel bacterium of the phylum Verrucomicrobia, Oleiharenicola sp. KSB-15.</title>
        <authorList>
            <person name="Chung J.-H."/>
            <person name="Ahn J.-H."/>
            <person name="Yoon Y."/>
            <person name="Kim D.-Y."/>
            <person name="An S.-H."/>
            <person name="Park I."/>
            <person name="Yeon J."/>
        </authorList>
    </citation>
    <scope>NUCLEOTIDE SEQUENCE</scope>
    <source>
        <strain evidence="15">KSB-15</strain>
    </source>
</reference>
<keyword evidence="7" id="KW-0012">Acyltransferase</keyword>
<dbReference type="PANTHER" id="PTHR11712">
    <property type="entry name" value="POLYKETIDE SYNTHASE-RELATED"/>
    <property type="match status" value="1"/>
</dbReference>
<evidence type="ECO:0000256" key="2">
    <source>
        <dbReference type="ARBA" id="ARBA00008467"/>
    </source>
</evidence>
<dbReference type="InterPro" id="IPR014030">
    <property type="entry name" value="Ketoacyl_synth_N"/>
</dbReference>
<dbReference type="InterPro" id="IPR020841">
    <property type="entry name" value="PKS_Beta-ketoAc_synthase_dom"/>
</dbReference>
<evidence type="ECO:0000313" key="15">
    <source>
        <dbReference type="EMBL" id="QYM79616.1"/>
    </source>
</evidence>
<dbReference type="CDD" id="cd00834">
    <property type="entry name" value="KAS_I_II"/>
    <property type="match status" value="1"/>
</dbReference>
<dbReference type="EMBL" id="CP080507">
    <property type="protein sequence ID" value="QYM79616.1"/>
    <property type="molecule type" value="Genomic_DNA"/>
</dbReference>
<comment type="catalytic activity">
    <reaction evidence="12">
        <text>a fatty acyl-[ACP] + malonyl-[ACP] + H(+) = a 3-oxoacyl-[ACP] + holo-[ACP] + CO2</text>
        <dbReference type="Rhea" id="RHEA:22836"/>
        <dbReference type="Rhea" id="RHEA-COMP:9623"/>
        <dbReference type="Rhea" id="RHEA-COMP:9685"/>
        <dbReference type="Rhea" id="RHEA-COMP:9916"/>
        <dbReference type="Rhea" id="RHEA-COMP:14125"/>
        <dbReference type="ChEBI" id="CHEBI:15378"/>
        <dbReference type="ChEBI" id="CHEBI:16526"/>
        <dbReference type="ChEBI" id="CHEBI:64479"/>
        <dbReference type="ChEBI" id="CHEBI:78449"/>
        <dbReference type="ChEBI" id="CHEBI:78776"/>
        <dbReference type="ChEBI" id="CHEBI:138651"/>
        <dbReference type="EC" id="2.3.1.41"/>
    </reaction>
    <physiologicalReaction direction="left-to-right" evidence="12">
        <dbReference type="Rhea" id="RHEA:22837"/>
    </physiologicalReaction>
</comment>
<evidence type="ECO:0000259" key="14">
    <source>
        <dbReference type="PROSITE" id="PS52004"/>
    </source>
</evidence>
<evidence type="ECO:0000256" key="5">
    <source>
        <dbReference type="ARBA" id="ARBA00022490"/>
    </source>
</evidence>
<dbReference type="AlphaFoldDB" id="A0A8F9XLV7"/>
<proteinExistence type="inferred from homology"/>
<dbReference type="PANTHER" id="PTHR11712:SF306">
    <property type="entry name" value="3-OXOACYL-[ACYL-CARRIER-PROTEIN] SYNTHASE 1"/>
    <property type="match status" value="1"/>
</dbReference>
<evidence type="ECO:0000256" key="6">
    <source>
        <dbReference type="ARBA" id="ARBA00022679"/>
    </source>
</evidence>
<evidence type="ECO:0000256" key="1">
    <source>
        <dbReference type="ARBA" id="ARBA00004496"/>
    </source>
</evidence>
<dbReference type="InterPro" id="IPR016039">
    <property type="entry name" value="Thiolase-like"/>
</dbReference>
<protein>
    <recommendedName>
        <fullName evidence="8">3-oxoacyl-[acyl-carrier-protein] synthase 1</fullName>
        <ecNumber evidence="4">2.3.1.41</ecNumber>
    </recommendedName>
    <alternativeName>
        <fullName evidence="9">3-oxoacyl-[acyl-carrier-protein] synthase I</fullName>
    </alternativeName>
    <alternativeName>
        <fullName evidence="10">Beta-ketoacyl-ACP synthase I</fullName>
    </alternativeName>
</protein>
<comment type="catalytic activity">
    <reaction evidence="11">
        <text>(3Z)-decenoyl-[ACP] + malonyl-[ACP] + H(+) = 3-oxo-(5Z)-dodecenoyl-[ACP] + holo-[ACP] + CO2</text>
        <dbReference type="Rhea" id="RHEA:54940"/>
        <dbReference type="Rhea" id="RHEA-COMP:9623"/>
        <dbReference type="Rhea" id="RHEA-COMP:9685"/>
        <dbReference type="Rhea" id="RHEA-COMP:9927"/>
        <dbReference type="Rhea" id="RHEA-COMP:14042"/>
        <dbReference type="ChEBI" id="CHEBI:15378"/>
        <dbReference type="ChEBI" id="CHEBI:16526"/>
        <dbReference type="ChEBI" id="CHEBI:64479"/>
        <dbReference type="ChEBI" id="CHEBI:78449"/>
        <dbReference type="ChEBI" id="CHEBI:78798"/>
        <dbReference type="ChEBI" id="CHEBI:138410"/>
    </reaction>
    <physiologicalReaction direction="left-to-right" evidence="11">
        <dbReference type="Rhea" id="RHEA:54941"/>
    </physiologicalReaction>
</comment>
<evidence type="ECO:0000256" key="13">
    <source>
        <dbReference type="RuleBase" id="RU003694"/>
    </source>
</evidence>
<dbReference type="RefSeq" id="WP_220163718.1">
    <property type="nucleotide sequence ID" value="NZ_CP080507.1"/>
</dbReference>
<dbReference type="SUPFAM" id="SSF53901">
    <property type="entry name" value="Thiolase-like"/>
    <property type="match status" value="2"/>
</dbReference>
<dbReference type="Gene3D" id="3.40.47.10">
    <property type="match status" value="1"/>
</dbReference>
<evidence type="ECO:0000256" key="4">
    <source>
        <dbReference type="ARBA" id="ARBA00013191"/>
    </source>
</evidence>
<dbReference type="GO" id="GO:0004315">
    <property type="term" value="F:3-oxoacyl-[acyl-carrier-protein] synthase activity"/>
    <property type="evidence" value="ECO:0007669"/>
    <property type="project" value="UniProtKB-EC"/>
</dbReference>
<dbReference type="Pfam" id="PF00109">
    <property type="entry name" value="ketoacyl-synt"/>
    <property type="match status" value="1"/>
</dbReference>
<dbReference type="PROSITE" id="PS52004">
    <property type="entry name" value="KS3_2"/>
    <property type="match status" value="1"/>
</dbReference>
<dbReference type="GO" id="GO:0005829">
    <property type="term" value="C:cytosol"/>
    <property type="evidence" value="ECO:0007669"/>
    <property type="project" value="TreeGrafter"/>
</dbReference>
<dbReference type="Proteomes" id="UP000825051">
    <property type="component" value="Chromosome"/>
</dbReference>
<keyword evidence="6 13" id="KW-0808">Transferase</keyword>